<dbReference type="InterPro" id="IPR013378">
    <property type="entry name" value="InlB-like_B-rpt"/>
</dbReference>
<dbReference type="GO" id="GO:0030313">
    <property type="term" value="C:cell envelope"/>
    <property type="evidence" value="ECO:0007669"/>
    <property type="project" value="UniProtKB-SubCell"/>
</dbReference>
<accession>A0A366K8R8</accession>
<proteinExistence type="predicted"/>
<dbReference type="Pfam" id="PF09479">
    <property type="entry name" value="Flg_new"/>
    <property type="match status" value="1"/>
</dbReference>
<dbReference type="EMBL" id="PDCG01000004">
    <property type="protein sequence ID" value="RBP97642.1"/>
    <property type="molecule type" value="Genomic_DNA"/>
</dbReference>
<reference evidence="2 3" key="1">
    <citation type="submission" date="2017-10" db="EMBL/GenBank/DDBJ databases">
        <title>Bifidobacterium xylocopum sp. nov. and Bifidobacterium aemilianum sp. nov., from the carpenter bee (Xylocopa violacea) digestive tract.</title>
        <authorList>
            <person name="Alberoni D."/>
            <person name="Baffoni L."/>
            <person name="Di Gioia D."/>
            <person name="Gaggia F."/>
            <person name="Biavati B."/>
        </authorList>
    </citation>
    <scope>NUCLEOTIDE SEQUENCE [LARGE SCALE GENOMIC DNA]</scope>
    <source>
        <strain evidence="2 3">XV10</strain>
    </source>
</reference>
<dbReference type="Proteomes" id="UP000252530">
    <property type="component" value="Unassembled WGS sequence"/>
</dbReference>
<dbReference type="AlphaFoldDB" id="A0A366K8R8"/>
<evidence type="ECO:0000313" key="2">
    <source>
        <dbReference type="EMBL" id="RBP97642.1"/>
    </source>
</evidence>
<evidence type="ECO:0000313" key="3">
    <source>
        <dbReference type="Proteomes" id="UP000252530"/>
    </source>
</evidence>
<comment type="subcellular location">
    <subcellularLocation>
        <location evidence="1">Cell envelope</location>
    </subcellularLocation>
</comment>
<name>A0A366K8R8_9BIFI</name>
<organism evidence="2 3">
    <name type="scientific">Bifidobacterium aemilianum</name>
    <dbReference type="NCBI Taxonomy" id="2493120"/>
    <lineage>
        <taxon>Bacteria</taxon>
        <taxon>Bacillati</taxon>
        <taxon>Actinomycetota</taxon>
        <taxon>Actinomycetes</taxon>
        <taxon>Bifidobacteriales</taxon>
        <taxon>Bifidobacteriaceae</taxon>
        <taxon>Bifidobacterium</taxon>
    </lineage>
</organism>
<protein>
    <submittedName>
        <fullName evidence="2">Uncharacterized protein</fullName>
    </submittedName>
</protein>
<comment type="caution">
    <text evidence="2">The sequence shown here is derived from an EMBL/GenBank/DDBJ whole genome shotgun (WGS) entry which is preliminary data.</text>
</comment>
<evidence type="ECO:0000256" key="1">
    <source>
        <dbReference type="ARBA" id="ARBA00004196"/>
    </source>
</evidence>
<sequence>MDEENGAVTWQATNIQIDDVVTYKFKHEAHVWLSGIDVATLQSDVTQDVKWARDRRTVPFAQEGGVTPSIVPDITIDDGEILGDYMPTGNALPTRTGHCLSWVYASNDMEWTMEYDAVSADGLVLKEHWTPNPHDVNFHHHDGSGSNTQDATVGSAYGAILESMAPAYTRTHNWLSGWSQQADGSGPWNLVADTLPDNDLDLYAQWLKQRKVTFDTDGHSPATCVEYVNPDGASMVPGPTAPSQAGAVFR</sequence>
<dbReference type="Gene3D" id="2.60.40.4270">
    <property type="entry name" value="Listeria-Bacteroides repeat domain"/>
    <property type="match status" value="1"/>
</dbReference>
<gene>
    <name evidence="2" type="ORF">CRD60_05210</name>
</gene>
<dbReference type="InterPro" id="IPR042229">
    <property type="entry name" value="Listeria/Bacterioides_rpt_sf"/>
</dbReference>
<keyword evidence="3" id="KW-1185">Reference proteome</keyword>